<sequence length="723" mass="78863">MATACERLDSLVKDYLLFRGFTATAKTFDHELKQDKDRGLRADKILEQLLAYIGTYDLQHLRENWAYLNHRFFSRLEQRYASSVRKLEISLLKLYVVNAQQNNRQDRVRDFFERMGPELQNQQEFRDWFAFPFLSSPAENSTFSLETEVVNEKQKPARRFAINLSTPLLKRRQEPRPEKSKASVSRAGALPVSQPSNQSSNNSSTRVSTQISQPRPSRPSFTTSTGTSAAKASAATSTVQPAVATAGTFSTSGVPVGQKSITSRRVSDTSQPSGVSGYQQQGTDRSVVAGVRGKVARELTSFPPYTSPQSEKTDLVPATVASSGGDVGKPDLITDQSSSAGDANNSSCPPEQGDAGEHDTASVSAQQAEPLECAVVEKLQELKAGEQCPFLLLSEDDYLEHQSAVCYSRFSSTGQHIASLDADGVVKVWTWSPQPCTTATVMSRAPFLSLDWASKSDRWLLLGNKSGQIRLFDTREIKTFREASVEAPYARVVYLSTCPATMMFASCLAAAGSAADAGGCLALWDLRTMKLEKTITTDPVPVASTCCVHNMTGKQLLSGGADGWIRLYDVGQQQCVMKWPAHRGPVSALHFGSQESSCFSMGTDGKLCEWSLTRNGHPLRQIVMTAGISTQETGACPAASTIPQGQPFCLNKDKTYILASTTSQGIICKVRESSDQPTLPRIMDLSRHNDCVTTVDWSPSVETPVCLTGARDGCLKVFTLLSQ</sequence>
<dbReference type="InterPro" id="IPR001680">
    <property type="entry name" value="WD40_rpt"/>
</dbReference>
<accession>A0ABD0KH58</accession>
<dbReference type="PANTHER" id="PTHR13083:SF3">
    <property type="entry name" value="WD REPEAT-CONTAINING PROTEIN 91"/>
    <property type="match status" value="1"/>
</dbReference>
<comment type="similarity">
    <text evidence="3">Belongs to the WD repeat WDR91 family.</text>
</comment>
<dbReference type="SMART" id="SM00667">
    <property type="entry name" value="LisH"/>
    <property type="match status" value="1"/>
</dbReference>
<evidence type="ECO:0000313" key="10">
    <source>
        <dbReference type="Proteomes" id="UP001519460"/>
    </source>
</evidence>
<comment type="subcellular location">
    <subcellularLocation>
        <location evidence="1">Early endosome membrane</location>
        <topology evidence="1">Peripheral membrane protein</topology>
    </subcellularLocation>
    <subcellularLocation>
        <location evidence="2">Late endosome membrane</location>
    </subcellularLocation>
</comment>
<name>A0ABD0KH58_9CAEN</name>
<dbReference type="PROSITE" id="PS50896">
    <property type="entry name" value="LISH"/>
    <property type="match status" value="1"/>
</dbReference>
<evidence type="ECO:0000256" key="7">
    <source>
        <dbReference type="SAM" id="MobiDB-lite"/>
    </source>
</evidence>
<dbReference type="EMBL" id="JACVVK020000182">
    <property type="protein sequence ID" value="KAK7486232.1"/>
    <property type="molecule type" value="Genomic_DNA"/>
</dbReference>
<dbReference type="GO" id="GO:0031902">
    <property type="term" value="C:late endosome membrane"/>
    <property type="evidence" value="ECO:0007669"/>
    <property type="project" value="UniProtKB-SubCell"/>
</dbReference>
<feature type="region of interest" description="Disordered" evidence="7">
    <location>
        <begin position="161"/>
        <end position="287"/>
    </location>
</feature>
<dbReference type="InterPro" id="IPR039724">
    <property type="entry name" value="WDR91"/>
</dbReference>
<dbReference type="InterPro" id="IPR056327">
    <property type="entry name" value="ARMC9_CTLH-like_dom"/>
</dbReference>
<feature type="repeat" description="WD" evidence="6">
    <location>
        <begin position="398"/>
        <end position="429"/>
    </location>
</feature>
<evidence type="ECO:0000256" key="1">
    <source>
        <dbReference type="ARBA" id="ARBA00004220"/>
    </source>
</evidence>
<dbReference type="InterPro" id="IPR036322">
    <property type="entry name" value="WD40_repeat_dom_sf"/>
</dbReference>
<dbReference type="PROSITE" id="PS50082">
    <property type="entry name" value="WD_REPEATS_2"/>
    <property type="match status" value="2"/>
</dbReference>
<dbReference type="GO" id="GO:0031901">
    <property type="term" value="C:early endosome membrane"/>
    <property type="evidence" value="ECO:0007669"/>
    <property type="project" value="UniProtKB-SubCell"/>
</dbReference>
<feature type="region of interest" description="Disordered" evidence="7">
    <location>
        <begin position="299"/>
        <end position="365"/>
    </location>
</feature>
<proteinExistence type="inferred from homology"/>
<keyword evidence="10" id="KW-1185">Reference proteome</keyword>
<feature type="compositionally biased region" description="Polar residues" evidence="7">
    <location>
        <begin position="247"/>
        <end position="284"/>
    </location>
</feature>
<keyword evidence="6" id="KW-0853">WD repeat</keyword>
<dbReference type="InterPro" id="IPR015943">
    <property type="entry name" value="WD40/YVTN_repeat-like_dom_sf"/>
</dbReference>
<gene>
    <name evidence="9" type="ORF">BaRGS_00022555</name>
</gene>
<protein>
    <recommendedName>
        <fullName evidence="4">WD repeat-containing protein 91</fullName>
    </recommendedName>
</protein>
<dbReference type="Pfam" id="PF23138">
    <property type="entry name" value="CTLH_Armc9"/>
    <property type="match status" value="1"/>
</dbReference>
<dbReference type="Gene3D" id="2.130.10.10">
    <property type="entry name" value="YVTN repeat-like/Quinoprotein amine dehydrogenase"/>
    <property type="match status" value="2"/>
</dbReference>
<organism evidence="9 10">
    <name type="scientific">Batillaria attramentaria</name>
    <dbReference type="NCBI Taxonomy" id="370345"/>
    <lineage>
        <taxon>Eukaryota</taxon>
        <taxon>Metazoa</taxon>
        <taxon>Spiralia</taxon>
        <taxon>Lophotrochozoa</taxon>
        <taxon>Mollusca</taxon>
        <taxon>Gastropoda</taxon>
        <taxon>Caenogastropoda</taxon>
        <taxon>Sorbeoconcha</taxon>
        <taxon>Cerithioidea</taxon>
        <taxon>Batillariidae</taxon>
        <taxon>Batillaria</taxon>
    </lineage>
</organism>
<evidence type="ECO:0000256" key="3">
    <source>
        <dbReference type="ARBA" id="ARBA00006128"/>
    </source>
</evidence>
<evidence type="ECO:0000256" key="5">
    <source>
        <dbReference type="ARBA" id="ARBA00022753"/>
    </source>
</evidence>
<evidence type="ECO:0000313" key="9">
    <source>
        <dbReference type="EMBL" id="KAK7486232.1"/>
    </source>
</evidence>
<dbReference type="SMART" id="SM00320">
    <property type="entry name" value="WD40"/>
    <property type="match status" value="5"/>
</dbReference>
<evidence type="ECO:0000259" key="8">
    <source>
        <dbReference type="Pfam" id="PF23138"/>
    </source>
</evidence>
<dbReference type="Proteomes" id="UP001519460">
    <property type="component" value="Unassembled WGS sequence"/>
</dbReference>
<feature type="compositionally biased region" description="Low complexity" evidence="7">
    <location>
        <begin position="220"/>
        <end position="238"/>
    </location>
</feature>
<feature type="compositionally biased region" description="Basic and acidic residues" evidence="7">
    <location>
        <begin position="171"/>
        <end position="181"/>
    </location>
</feature>
<reference evidence="9 10" key="1">
    <citation type="journal article" date="2023" name="Sci. Data">
        <title>Genome assembly of the Korean intertidal mud-creeper Batillaria attramentaria.</title>
        <authorList>
            <person name="Patra A.K."/>
            <person name="Ho P.T."/>
            <person name="Jun S."/>
            <person name="Lee S.J."/>
            <person name="Kim Y."/>
            <person name="Won Y.J."/>
        </authorList>
    </citation>
    <scope>NUCLEOTIDE SEQUENCE [LARGE SCALE GENOMIC DNA]</scope>
    <source>
        <strain evidence="9">Wonlab-2016</strain>
    </source>
</reference>
<keyword evidence="5" id="KW-0967">Endosome</keyword>
<dbReference type="SUPFAM" id="SSF50978">
    <property type="entry name" value="WD40 repeat-like"/>
    <property type="match status" value="1"/>
</dbReference>
<comment type="caution">
    <text evidence="9">The sequence shown here is derived from an EMBL/GenBank/DDBJ whole genome shotgun (WGS) entry which is preliminary data.</text>
</comment>
<evidence type="ECO:0000256" key="6">
    <source>
        <dbReference type="PROSITE-ProRule" id="PRU00221"/>
    </source>
</evidence>
<dbReference type="PANTHER" id="PTHR13083">
    <property type="entry name" value="WD REPEAT-CONTAINING PROTEIN 91"/>
    <property type="match status" value="1"/>
</dbReference>
<dbReference type="AlphaFoldDB" id="A0ABD0KH58"/>
<dbReference type="Pfam" id="PF00400">
    <property type="entry name" value="WD40"/>
    <property type="match status" value="3"/>
</dbReference>
<evidence type="ECO:0000256" key="4">
    <source>
        <dbReference type="ARBA" id="ARBA00021116"/>
    </source>
</evidence>
<evidence type="ECO:0000256" key="2">
    <source>
        <dbReference type="ARBA" id="ARBA00004414"/>
    </source>
</evidence>
<feature type="compositionally biased region" description="Polar residues" evidence="7">
    <location>
        <begin position="334"/>
        <end position="349"/>
    </location>
</feature>
<dbReference type="InterPro" id="IPR006594">
    <property type="entry name" value="LisH"/>
</dbReference>
<dbReference type="PROSITE" id="PS50294">
    <property type="entry name" value="WD_REPEATS_REGION"/>
    <property type="match status" value="1"/>
</dbReference>
<feature type="compositionally biased region" description="Low complexity" evidence="7">
    <location>
        <begin position="191"/>
        <end position="210"/>
    </location>
</feature>
<feature type="repeat" description="WD" evidence="6">
    <location>
        <begin position="685"/>
        <end position="723"/>
    </location>
</feature>
<feature type="domain" description="ARMC9 CTLH-like" evidence="8">
    <location>
        <begin position="52"/>
        <end position="144"/>
    </location>
</feature>